<gene>
    <name evidence="2" type="ORF">GHK45_00990</name>
    <name evidence="3" type="ORF">GHK45_06015</name>
</gene>
<dbReference type="SUPFAM" id="SSF89392">
    <property type="entry name" value="Prokaryotic lipoproteins and lipoprotein localization factors"/>
    <property type="match status" value="1"/>
</dbReference>
<evidence type="ECO:0000256" key="1">
    <source>
        <dbReference type="ARBA" id="ARBA00022729"/>
    </source>
</evidence>
<evidence type="ECO:0000313" key="2">
    <source>
        <dbReference type="EMBL" id="MQW02478.1"/>
    </source>
</evidence>
<dbReference type="EMBL" id="WISP01000052">
    <property type="protein sequence ID" value="MQW03376.1"/>
    <property type="molecule type" value="Genomic_DNA"/>
</dbReference>
<proteinExistence type="predicted"/>
<name>A0A6A7ZK99_RHIML</name>
<dbReference type="Gene3D" id="2.50.20.10">
    <property type="entry name" value="Lipoprotein localisation LolA/LolB/LppX"/>
    <property type="match status" value="1"/>
</dbReference>
<dbReference type="Pfam" id="PF09865">
    <property type="entry name" value="DUF2092"/>
    <property type="match status" value="1"/>
</dbReference>
<dbReference type="EMBL" id="WISP01000015">
    <property type="protein sequence ID" value="MQW02478.1"/>
    <property type="molecule type" value="Genomic_DNA"/>
</dbReference>
<sequence length="270" mass="29115">MKQQNVGANLVSGTRRRAGGLAVAAMAVALSNAPSRAQSVINPDADSVLRAMTDQLQALQEFSVEYDTDHEVVQLDGEKIQYSASGRIAMSRSAGFRMTRQGPYTDTEISFDGKVVSLYGKRLNVYARIDSPGPSIDEAVAEIQAATGFDAAGADFLSADPYAALAEGVLSGSLVGTAFVGGMLCDHLAFRNDDVDWQLWISKGEQNLPLKYVITTKWVTGSPQYTLRFRNWATGGVSSKSFEFKPPTDARKVDVVHTDVVGDLLLEAQQ</sequence>
<dbReference type="InterPro" id="IPR019207">
    <property type="entry name" value="DUF2092"/>
</dbReference>
<accession>A0A6A7ZK99</accession>
<evidence type="ECO:0000313" key="3">
    <source>
        <dbReference type="EMBL" id="MQW03376.1"/>
    </source>
</evidence>
<dbReference type="InterPro" id="IPR029046">
    <property type="entry name" value="LolA/LolB/LppX"/>
</dbReference>
<dbReference type="AlphaFoldDB" id="A0A6A7ZK99"/>
<dbReference type="RefSeq" id="WP_015242542.1">
    <property type="nucleotide sequence ID" value="NZ_RPKM01000080.1"/>
</dbReference>
<comment type="caution">
    <text evidence="2">The sequence shown here is derived from an EMBL/GenBank/DDBJ whole genome shotgun (WGS) entry which is preliminary data.</text>
</comment>
<reference evidence="2" key="1">
    <citation type="journal article" date="2013" name="Genome Biol.">
        <title>Comparative genomics of the core and accessory genomes of 48 Sinorhizobium strains comprising five genospecies.</title>
        <authorList>
            <person name="Sugawara M."/>
            <person name="Epstein B."/>
            <person name="Badgley B.D."/>
            <person name="Unno T."/>
            <person name="Xu L."/>
            <person name="Reese J."/>
            <person name="Gyaneshwar P."/>
            <person name="Denny R."/>
            <person name="Mudge J."/>
            <person name="Bharti A.K."/>
            <person name="Farmer A.D."/>
            <person name="May G.D."/>
            <person name="Woodward J.E."/>
            <person name="Medigue C."/>
            <person name="Vallenet D."/>
            <person name="Lajus A."/>
            <person name="Rouy Z."/>
            <person name="Martinez-Vaz B."/>
            <person name="Tiffin P."/>
            <person name="Young N.D."/>
            <person name="Sadowsky M.J."/>
        </authorList>
    </citation>
    <scope>NUCLEOTIDE SEQUENCE</scope>
    <source>
        <strain evidence="2">M30</strain>
    </source>
</reference>
<dbReference type="PIRSF" id="PIRSF012443">
    <property type="entry name" value="UCP012443"/>
    <property type="match status" value="1"/>
</dbReference>
<protein>
    <submittedName>
        <fullName evidence="2">DUF2092 domain-containing protein</fullName>
    </submittedName>
</protein>
<keyword evidence="1" id="KW-0732">Signal</keyword>
<organism evidence="2">
    <name type="scientific">Rhizobium meliloti</name>
    <name type="common">Ensifer meliloti</name>
    <name type="synonym">Sinorhizobium meliloti</name>
    <dbReference type="NCBI Taxonomy" id="382"/>
    <lineage>
        <taxon>Bacteria</taxon>
        <taxon>Pseudomonadati</taxon>
        <taxon>Pseudomonadota</taxon>
        <taxon>Alphaproteobacteria</taxon>
        <taxon>Hyphomicrobiales</taxon>
        <taxon>Rhizobiaceae</taxon>
        <taxon>Sinorhizobium/Ensifer group</taxon>
        <taxon>Sinorhizobium</taxon>
    </lineage>
</organism>